<dbReference type="PANTHER" id="PTHR42208:SF1">
    <property type="entry name" value="HEAVY METAL TRANSPORTER"/>
    <property type="match status" value="1"/>
</dbReference>
<dbReference type="EMBL" id="CP000776">
    <property type="protein sequence ID" value="ABS52117.1"/>
    <property type="molecule type" value="Genomic_DNA"/>
</dbReference>
<sequence length="221" mass="24690">MSFYIYSIIPMALMLSLTHCLGMCGGFVLAYNAKLSKKNPKIAFFYSFSYQISRVFAYICLGASGGYFGSFFKISVRAEAFLHFFLGLFLAFLGVALLMRGKILAFIENDKIYQKFLAKPLKYAFNKDSYASFLLLGFLNGLLPCGVVYTFLAMAIMSSSLIKGAIIMAIFGIFTMPLLLSFSFVLNLLNLKYKNAIFTLSAVCIIVFGIYNSYLGFILSR</sequence>
<feature type="transmembrane region" description="Helical" evidence="1">
    <location>
        <begin position="43"/>
        <end position="68"/>
    </location>
</feature>
<dbReference type="HOGENOM" id="CLU_032635_1_0_7"/>
<keyword evidence="1" id="KW-0472">Membrane</keyword>
<dbReference type="RefSeq" id="WP_012109216.1">
    <property type="nucleotide sequence ID" value="NC_009714.1"/>
</dbReference>
<keyword evidence="1" id="KW-0812">Transmembrane</keyword>
<dbReference type="PANTHER" id="PTHR42208">
    <property type="entry name" value="HEAVY METAL TRANSPORTER-RELATED"/>
    <property type="match status" value="1"/>
</dbReference>
<evidence type="ECO:0000259" key="2">
    <source>
        <dbReference type="Pfam" id="PF13386"/>
    </source>
</evidence>
<dbReference type="InterPro" id="IPR039447">
    <property type="entry name" value="UreH-like_TM_dom"/>
</dbReference>
<name>A7I322_CAMHC</name>
<evidence type="ECO:0000313" key="3">
    <source>
        <dbReference type="EMBL" id="ABS52117.1"/>
    </source>
</evidence>
<reference evidence="4" key="1">
    <citation type="submission" date="2007-07" db="EMBL/GenBank/DDBJ databases">
        <title>Complete genome sequence of Campylobacter hominis ATCC BAA-381, a commensal isolated from the human gastrointestinal tract.</title>
        <authorList>
            <person name="Fouts D.E."/>
            <person name="Mongodin E.F."/>
            <person name="Puiu D."/>
            <person name="Sebastian Y."/>
            <person name="Miller W.G."/>
            <person name="Mandrell R.E."/>
            <person name="Nelson K.E."/>
        </authorList>
    </citation>
    <scope>NUCLEOTIDE SEQUENCE [LARGE SCALE GENOMIC DNA]</scope>
    <source>
        <strain evidence="4">ATCC BAA-381 / LMG 19568 / NCTC 13146 / CH001A</strain>
    </source>
</reference>
<gene>
    <name evidence="3" type="ordered locus">CHAB381_1364</name>
</gene>
<feature type="transmembrane region" description="Helical" evidence="1">
    <location>
        <begin position="130"/>
        <end position="152"/>
    </location>
</feature>
<dbReference type="OrthoDB" id="9798690at2"/>
<feature type="transmembrane region" description="Helical" evidence="1">
    <location>
        <begin position="80"/>
        <end position="99"/>
    </location>
</feature>
<dbReference type="STRING" id="360107.CHAB381_1364"/>
<protein>
    <recommendedName>
        <fullName evidence="2">Urease accessory protein UreH-like transmembrane domain-containing protein</fullName>
    </recommendedName>
</protein>
<dbReference type="eggNOG" id="COG2836">
    <property type="taxonomic scope" value="Bacteria"/>
</dbReference>
<evidence type="ECO:0000313" key="4">
    <source>
        <dbReference type="Proteomes" id="UP000002407"/>
    </source>
</evidence>
<dbReference type="AlphaFoldDB" id="A7I322"/>
<feature type="transmembrane region" description="Helical" evidence="1">
    <location>
        <begin position="164"/>
        <end position="189"/>
    </location>
</feature>
<dbReference type="KEGG" id="cha:CHAB381_1364"/>
<feature type="domain" description="Urease accessory protein UreH-like transmembrane" evidence="2">
    <location>
        <begin position="10"/>
        <end position="211"/>
    </location>
</feature>
<keyword evidence="4" id="KW-1185">Reference proteome</keyword>
<evidence type="ECO:0000256" key="1">
    <source>
        <dbReference type="SAM" id="Phobius"/>
    </source>
</evidence>
<dbReference type="Pfam" id="PF13386">
    <property type="entry name" value="DsbD_2"/>
    <property type="match status" value="1"/>
</dbReference>
<dbReference type="Proteomes" id="UP000002407">
    <property type="component" value="Chromosome"/>
</dbReference>
<feature type="transmembrane region" description="Helical" evidence="1">
    <location>
        <begin position="196"/>
        <end position="219"/>
    </location>
</feature>
<organism evidence="3 4">
    <name type="scientific">Campylobacter hominis (strain ATCC BAA-381 / DSM 21671 / CCUG 45161 / LMG 19568 / NCTC 13146 / CH001A)</name>
    <dbReference type="NCBI Taxonomy" id="360107"/>
    <lineage>
        <taxon>Bacteria</taxon>
        <taxon>Pseudomonadati</taxon>
        <taxon>Campylobacterota</taxon>
        <taxon>Epsilonproteobacteria</taxon>
        <taxon>Campylobacterales</taxon>
        <taxon>Campylobacteraceae</taxon>
        <taxon>Campylobacter</taxon>
    </lineage>
</organism>
<proteinExistence type="predicted"/>
<feature type="transmembrane region" description="Helical" evidence="1">
    <location>
        <begin position="6"/>
        <end position="31"/>
    </location>
</feature>
<keyword evidence="1" id="KW-1133">Transmembrane helix</keyword>
<accession>A7I322</accession>